<feature type="compositionally biased region" description="Basic and acidic residues" evidence="3">
    <location>
        <begin position="1039"/>
        <end position="1048"/>
    </location>
</feature>
<evidence type="ECO:0000313" key="6">
    <source>
        <dbReference type="Proteomes" id="UP000245768"/>
    </source>
</evidence>
<dbReference type="SMART" id="SM00906">
    <property type="entry name" value="Fungal_trans"/>
    <property type="match status" value="1"/>
</dbReference>
<dbReference type="CDD" id="cd00067">
    <property type="entry name" value="GAL4"/>
    <property type="match status" value="1"/>
</dbReference>
<dbReference type="PROSITE" id="PS50048">
    <property type="entry name" value="ZN2_CY6_FUNGAL_2"/>
    <property type="match status" value="1"/>
</dbReference>
<keyword evidence="1" id="KW-0479">Metal-binding</keyword>
<evidence type="ECO:0000256" key="2">
    <source>
        <dbReference type="ARBA" id="ARBA00023242"/>
    </source>
</evidence>
<keyword evidence="6" id="KW-1185">Reference proteome</keyword>
<dbReference type="AlphaFoldDB" id="A0A316YJL8"/>
<dbReference type="InterPro" id="IPR007219">
    <property type="entry name" value="XnlR_reg_dom"/>
</dbReference>
<dbReference type="SUPFAM" id="SSF57701">
    <property type="entry name" value="Zn2/Cys6 DNA-binding domain"/>
    <property type="match status" value="1"/>
</dbReference>
<protein>
    <recommendedName>
        <fullName evidence="4">Zn(2)-C6 fungal-type domain-containing protein</fullName>
    </recommendedName>
</protein>
<feature type="domain" description="Zn(2)-C6 fungal-type" evidence="4">
    <location>
        <begin position="20"/>
        <end position="72"/>
    </location>
</feature>
<dbReference type="PANTHER" id="PTHR46910">
    <property type="entry name" value="TRANSCRIPTION FACTOR PDR1"/>
    <property type="match status" value="1"/>
</dbReference>
<dbReference type="InterPro" id="IPR001138">
    <property type="entry name" value="Zn2Cys6_DnaBD"/>
</dbReference>
<dbReference type="PANTHER" id="PTHR46910:SF38">
    <property type="entry name" value="ZN(2)-C6 FUNGAL-TYPE DOMAIN-CONTAINING PROTEIN"/>
    <property type="match status" value="1"/>
</dbReference>
<sequence length="1151" mass="125875">MSTLMDNGEQARPKRMQGVSCDACKFRKVKCDRRAKIERKREEHANRGLNLDHLEDDVACSVCTAHGLRCTFTSVTKRRRGRRIVEIQRGQLEGLPGSGKDEAHGGDDDDFDEGALKRGERRKPSDTTRGAIEGPSPVAGSSRGGGLSLQPASKGLFQVSGLTRALLDACVMAYFRYSAPCMPILHVDSFQARYAAFFAIYEGNYNMSMPNVEQPSYGDQLQPISEILLLAVACIGAGLLEPPIAEVGSSAKFQLQERIALRFQEHLRHDGWGDDYSNERTDVIEAVYIMSDPQLAILDEDEPFAGWDVPADYRDKFKRSPRDPLRLSPTSHEAVVRLMFKLGINRRPKRRKDCPPGDDRVWEALDGSYVSEREVFRRVRIFWSAFCQDTFRSFGQRRSPLINDDDYDQDLPRWLPRNDGDFNAYFFADATREKTGQHSDDLAAFSTEFSPFTPSRFASADPSPASWGIQVPRFSRFDAYQLETMLRMAFIVRAVSIRFVSPRSQGRGVLTSDVERAVFSFKAWRAQLPSEVTWEVQSAPLFVTKRMGKHASSNMVAMRNSLKTLFLESLYLGQVLGTWAAVDDFGLRIDVDVTEAAHMFAIKLGMNTSGTSTIPGAPRRSQMAPEDVRRKVRAQLDELVAASFFRIAKVHKEAAELGLLRANRSVLMNVASAYCVWGCGLASHLLKASGGGLQSSMPSPSTSSSGPTEINGPSLTAADVLSKAEDLIVAVASCDSCEDAPKVVTQLRLILQKTRSEAPMTAEDAIYHHTPGLTDRVNKAMYEASRREASSSQSPSASTNSSEAAAAPATFPNSDECRDLIKSSSSGPAKFESLFSRRDESRRPMAGSTSSSADLEGPKKEEQQYAATAPVEQPPGNLPFLFHFSGTSEKLGGSPSSGQSGPKMQVDEVELLSGKAEQAARAAQSNNSVTPANLGSLAIQNNQISNATTPSSTMSSSVGTSGQQHSPSVDFDVPVVDPHWLAQFMSEEPQMDLIGGVQLGAQLDALPNPAQAFYSADNSSSNPFATAPSSVSPQSSSEHSQHQHDYHQYQHHPQPPSQQQHPRNQQQQYHQPAQAQSFHLQQGDPSSFASPSFTSAGENQSTDRQWANIMAASDAQLWAGAAWEGFDFDMTNGTSDSGGAYAQQSSSADAS</sequence>
<feature type="compositionally biased region" description="Low complexity" evidence="3">
    <location>
        <begin position="1085"/>
        <end position="1096"/>
    </location>
</feature>
<dbReference type="CDD" id="cd12148">
    <property type="entry name" value="fungal_TF_MHR"/>
    <property type="match status" value="1"/>
</dbReference>
<dbReference type="SMART" id="SM00066">
    <property type="entry name" value="GAL4"/>
    <property type="match status" value="1"/>
</dbReference>
<feature type="region of interest" description="Disordered" evidence="3">
    <location>
        <begin position="946"/>
        <end position="971"/>
    </location>
</feature>
<evidence type="ECO:0000313" key="5">
    <source>
        <dbReference type="EMBL" id="PWN89382.1"/>
    </source>
</evidence>
<name>A0A316YJL8_9BASI</name>
<dbReference type="OrthoDB" id="3363260at2759"/>
<dbReference type="RefSeq" id="XP_025376580.1">
    <property type="nucleotide sequence ID" value="XM_025525162.1"/>
</dbReference>
<dbReference type="EMBL" id="KZ819637">
    <property type="protein sequence ID" value="PWN89382.1"/>
    <property type="molecule type" value="Genomic_DNA"/>
</dbReference>
<dbReference type="InterPro" id="IPR050987">
    <property type="entry name" value="AtrR-like"/>
</dbReference>
<evidence type="ECO:0000256" key="1">
    <source>
        <dbReference type="ARBA" id="ARBA00022723"/>
    </source>
</evidence>
<gene>
    <name evidence="5" type="ORF">FA10DRAFT_302728</name>
</gene>
<dbReference type="InParanoid" id="A0A316YJL8"/>
<dbReference type="GeneID" id="37047078"/>
<dbReference type="Proteomes" id="UP000245768">
    <property type="component" value="Unassembled WGS sequence"/>
</dbReference>
<feature type="compositionally biased region" description="Low complexity" evidence="3">
    <location>
        <begin position="790"/>
        <end position="814"/>
    </location>
</feature>
<feature type="compositionally biased region" description="Low complexity" evidence="3">
    <location>
        <begin position="1135"/>
        <end position="1151"/>
    </location>
</feature>
<feature type="compositionally biased region" description="Low complexity" evidence="3">
    <location>
        <begin position="892"/>
        <end position="902"/>
    </location>
</feature>
<organism evidence="5 6">
    <name type="scientific">Acaromyces ingoldii</name>
    <dbReference type="NCBI Taxonomy" id="215250"/>
    <lineage>
        <taxon>Eukaryota</taxon>
        <taxon>Fungi</taxon>
        <taxon>Dikarya</taxon>
        <taxon>Basidiomycota</taxon>
        <taxon>Ustilaginomycotina</taxon>
        <taxon>Exobasidiomycetes</taxon>
        <taxon>Exobasidiales</taxon>
        <taxon>Cryptobasidiaceae</taxon>
        <taxon>Acaromyces</taxon>
    </lineage>
</organism>
<dbReference type="GO" id="GO:0008270">
    <property type="term" value="F:zinc ion binding"/>
    <property type="evidence" value="ECO:0007669"/>
    <property type="project" value="InterPro"/>
</dbReference>
<feature type="region of interest" description="Disordered" evidence="3">
    <location>
        <begin position="783"/>
        <end position="905"/>
    </location>
</feature>
<evidence type="ECO:0000259" key="4">
    <source>
        <dbReference type="PROSITE" id="PS50048"/>
    </source>
</evidence>
<dbReference type="Gene3D" id="4.10.240.10">
    <property type="entry name" value="Zn(2)-C6 fungal-type DNA-binding domain"/>
    <property type="match status" value="1"/>
</dbReference>
<accession>A0A316YJL8</accession>
<dbReference type="GO" id="GO:0006351">
    <property type="term" value="P:DNA-templated transcription"/>
    <property type="evidence" value="ECO:0007669"/>
    <property type="project" value="InterPro"/>
</dbReference>
<feature type="compositionally biased region" description="Low complexity" evidence="3">
    <location>
        <begin position="695"/>
        <end position="707"/>
    </location>
</feature>
<dbReference type="Pfam" id="PF04082">
    <property type="entry name" value="Fungal_trans"/>
    <property type="match status" value="1"/>
</dbReference>
<feature type="compositionally biased region" description="Low complexity" evidence="3">
    <location>
        <begin position="1027"/>
        <end position="1038"/>
    </location>
</feature>
<reference evidence="5 6" key="1">
    <citation type="journal article" date="2018" name="Mol. Biol. Evol.">
        <title>Broad Genomic Sampling Reveals a Smut Pathogenic Ancestry of the Fungal Clade Ustilaginomycotina.</title>
        <authorList>
            <person name="Kijpornyongpan T."/>
            <person name="Mondo S.J."/>
            <person name="Barry K."/>
            <person name="Sandor L."/>
            <person name="Lee J."/>
            <person name="Lipzen A."/>
            <person name="Pangilinan J."/>
            <person name="LaButti K."/>
            <person name="Hainaut M."/>
            <person name="Henrissat B."/>
            <person name="Grigoriev I.V."/>
            <person name="Spatafora J.W."/>
            <person name="Aime M.C."/>
        </authorList>
    </citation>
    <scope>NUCLEOTIDE SEQUENCE [LARGE SCALE GENOMIC DNA]</scope>
    <source>
        <strain evidence="5 6">MCA 4198</strain>
    </source>
</reference>
<dbReference type="GO" id="GO:0003677">
    <property type="term" value="F:DNA binding"/>
    <property type="evidence" value="ECO:0007669"/>
    <property type="project" value="InterPro"/>
</dbReference>
<feature type="compositionally biased region" description="Low complexity" evidence="3">
    <location>
        <begin position="1057"/>
        <end position="1077"/>
    </location>
</feature>
<proteinExistence type="predicted"/>
<feature type="region of interest" description="Disordered" evidence="3">
    <location>
        <begin position="692"/>
        <end position="714"/>
    </location>
</feature>
<feature type="region of interest" description="Disordered" evidence="3">
    <location>
        <begin position="1014"/>
        <end position="1101"/>
    </location>
</feature>
<feature type="region of interest" description="Disordered" evidence="3">
    <location>
        <begin position="1127"/>
        <end position="1151"/>
    </location>
</feature>
<feature type="region of interest" description="Disordered" evidence="3">
    <location>
        <begin position="88"/>
        <end position="146"/>
    </location>
</feature>
<dbReference type="STRING" id="215250.A0A316YJL8"/>
<feature type="compositionally biased region" description="Basic and acidic residues" evidence="3">
    <location>
        <begin position="114"/>
        <end position="126"/>
    </location>
</feature>
<keyword evidence="2" id="KW-0539">Nucleus</keyword>
<evidence type="ECO:0000256" key="3">
    <source>
        <dbReference type="SAM" id="MobiDB-lite"/>
    </source>
</evidence>
<dbReference type="InterPro" id="IPR036864">
    <property type="entry name" value="Zn2-C6_fun-type_DNA-bd_sf"/>
</dbReference>
<dbReference type="GO" id="GO:0000981">
    <property type="term" value="F:DNA-binding transcription factor activity, RNA polymerase II-specific"/>
    <property type="evidence" value="ECO:0007669"/>
    <property type="project" value="InterPro"/>
</dbReference>